<dbReference type="GO" id="GO:0006285">
    <property type="term" value="P:base-excision repair, AP site formation"/>
    <property type="evidence" value="ECO:0007669"/>
    <property type="project" value="UniProtKB-UniRule"/>
</dbReference>
<name>A0A034V175_BACDO</name>
<comment type="caution">
    <text evidence="14">Lacks conserved residue(s) required for the propagation of feature annotation.</text>
</comment>
<dbReference type="GO" id="GO:0000703">
    <property type="term" value="F:oxidized pyrimidine nucleobase lesion DNA N-glycosylase activity"/>
    <property type="evidence" value="ECO:0007669"/>
    <property type="project" value="UniProtKB-UniRule"/>
</dbReference>
<dbReference type="Gene3D" id="1.10.1670.10">
    <property type="entry name" value="Helix-hairpin-Helix base-excision DNA repair enzymes (C-terminal)"/>
    <property type="match status" value="1"/>
</dbReference>
<evidence type="ECO:0000256" key="8">
    <source>
        <dbReference type="ARBA" id="ARBA00023004"/>
    </source>
</evidence>
<dbReference type="InterPro" id="IPR023170">
    <property type="entry name" value="HhH_base_excis_C"/>
</dbReference>
<dbReference type="GO" id="GO:0005634">
    <property type="term" value="C:nucleus"/>
    <property type="evidence" value="ECO:0007669"/>
    <property type="project" value="UniProtKB-SubCell"/>
</dbReference>
<evidence type="ECO:0000313" key="17">
    <source>
        <dbReference type="EMBL" id="JAC35545.1"/>
    </source>
</evidence>
<keyword evidence="7" id="KW-0809">Transit peptide</keyword>
<dbReference type="GO" id="GO:0003677">
    <property type="term" value="F:DNA binding"/>
    <property type="evidence" value="ECO:0007669"/>
    <property type="project" value="UniProtKB-UniRule"/>
</dbReference>
<keyword evidence="14" id="KW-0539">Nucleus</keyword>
<keyword evidence="3" id="KW-0004">4Fe-4S</keyword>
<dbReference type="GO" id="GO:0006289">
    <property type="term" value="P:nucleotide-excision repair"/>
    <property type="evidence" value="ECO:0007669"/>
    <property type="project" value="TreeGrafter"/>
</dbReference>
<dbReference type="OrthoDB" id="2099276at2759"/>
<evidence type="ECO:0000256" key="12">
    <source>
        <dbReference type="ARBA" id="ARBA00023295"/>
    </source>
</evidence>
<dbReference type="Pfam" id="PF00633">
    <property type="entry name" value="HHH"/>
    <property type="match status" value="1"/>
</dbReference>
<gene>
    <name evidence="17" type="primary">NTHL1</name>
    <name evidence="14" type="synonym">NTH1</name>
</gene>
<dbReference type="InterPro" id="IPR003651">
    <property type="entry name" value="Endonuclease3_FeS-loop_motif"/>
</dbReference>
<dbReference type="CDD" id="cd00056">
    <property type="entry name" value="ENDO3c"/>
    <property type="match status" value="1"/>
</dbReference>
<dbReference type="InterPro" id="IPR011257">
    <property type="entry name" value="DNA_glycosylase"/>
</dbReference>
<dbReference type="Gene3D" id="1.10.340.30">
    <property type="entry name" value="Hypothetical protein, domain 2"/>
    <property type="match status" value="1"/>
</dbReference>
<accession>A0A034V175</accession>
<evidence type="ECO:0000256" key="9">
    <source>
        <dbReference type="ARBA" id="ARBA00023014"/>
    </source>
</evidence>
<protein>
    <recommendedName>
        <fullName evidence="14">Endonuclease III homolog</fullName>
        <ecNumber evidence="14">3.2.2.-</ecNumber>
        <ecNumber evidence="14">4.2.99.18</ecNumber>
    </recommendedName>
    <alternativeName>
        <fullName evidence="14">Bifunctional DNA N-glycosylase/DNA-(apurinic or apyrimidinic site) lyase</fullName>
        <shortName evidence="14">DNA glycosylase/AP lyase</shortName>
    </alternativeName>
</protein>
<evidence type="ECO:0000256" key="13">
    <source>
        <dbReference type="ARBA" id="ARBA00044632"/>
    </source>
</evidence>
<evidence type="ECO:0000256" key="1">
    <source>
        <dbReference type="ARBA" id="ARBA00001966"/>
    </source>
</evidence>
<dbReference type="InterPro" id="IPR003265">
    <property type="entry name" value="HhH-GPD_domain"/>
</dbReference>
<keyword evidence="6 14" id="KW-0378">Hydrolase</keyword>
<comment type="subcellular location">
    <subcellularLocation>
        <location evidence="14">Nucleus</location>
    </subcellularLocation>
    <subcellularLocation>
        <location evidence="14">Mitochondrion</location>
    </subcellularLocation>
</comment>
<evidence type="ECO:0000256" key="15">
    <source>
        <dbReference type="SAM" id="MobiDB-lite"/>
    </source>
</evidence>
<feature type="domain" description="HhH-GPD" evidence="16">
    <location>
        <begin position="164"/>
        <end position="314"/>
    </location>
</feature>
<dbReference type="EMBL" id="GAKP01023413">
    <property type="protein sequence ID" value="JAC35545.1"/>
    <property type="molecule type" value="Transcribed_RNA"/>
</dbReference>
<dbReference type="PANTHER" id="PTHR43286:SF1">
    <property type="entry name" value="ENDONUCLEASE III-LIKE PROTEIN 1"/>
    <property type="match status" value="1"/>
</dbReference>
<keyword evidence="10 14" id="KW-0234">DNA repair</keyword>
<dbReference type="GO" id="GO:0051539">
    <property type="term" value="F:4 iron, 4 sulfur cluster binding"/>
    <property type="evidence" value="ECO:0007669"/>
    <property type="project" value="UniProtKB-KW"/>
</dbReference>
<reference evidence="17" key="1">
    <citation type="journal article" date="2014" name="BMC Genomics">
        <title>Characterizing the developmental transcriptome of the oriental fruit fly, Bactrocera dorsalis (Diptera: Tephritidae) through comparative genomic analysis with Drosophila melanogaster utilizing modENCODE datasets.</title>
        <authorList>
            <person name="Geib S.M."/>
            <person name="Calla B."/>
            <person name="Hall B."/>
            <person name="Hou S."/>
            <person name="Manoukis N.C."/>
        </authorList>
    </citation>
    <scope>NUCLEOTIDE SEQUENCE</scope>
    <source>
        <strain evidence="17">Punador</strain>
    </source>
</reference>
<evidence type="ECO:0000256" key="5">
    <source>
        <dbReference type="ARBA" id="ARBA00022763"/>
    </source>
</evidence>
<dbReference type="SMART" id="SM00478">
    <property type="entry name" value="ENDO3c"/>
    <property type="match status" value="1"/>
</dbReference>
<dbReference type="Pfam" id="PF00730">
    <property type="entry name" value="HhH-GPD"/>
    <property type="match status" value="1"/>
</dbReference>
<comment type="cofactor">
    <cofactor evidence="1">
        <name>[4Fe-4S] cluster</name>
        <dbReference type="ChEBI" id="CHEBI:49883"/>
    </cofactor>
</comment>
<dbReference type="FunFam" id="1.10.340.30:FF:000005">
    <property type="entry name" value="Endonuclease III-like protein 1"/>
    <property type="match status" value="1"/>
</dbReference>
<organism evidence="17">
    <name type="scientific">Bactrocera dorsalis</name>
    <name type="common">Oriental fruit fly</name>
    <name type="synonym">Dacus dorsalis</name>
    <dbReference type="NCBI Taxonomy" id="27457"/>
    <lineage>
        <taxon>Eukaryota</taxon>
        <taxon>Metazoa</taxon>
        <taxon>Ecdysozoa</taxon>
        <taxon>Arthropoda</taxon>
        <taxon>Hexapoda</taxon>
        <taxon>Insecta</taxon>
        <taxon>Pterygota</taxon>
        <taxon>Neoptera</taxon>
        <taxon>Endopterygota</taxon>
        <taxon>Diptera</taxon>
        <taxon>Brachycera</taxon>
        <taxon>Muscomorpha</taxon>
        <taxon>Tephritoidea</taxon>
        <taxon>Tephritidae</taxon>
        <taxon>Bactrocera</taxon>
        <taxon>Bactrocera</taxon>
    </lineage>
</organism>
<dbReference type="InterPro" id="IPR004036">
    <property type="entry name" value="Endonuclease-III-like_CS2"/>
</dbReference>
<keyword evidence="11 14" id="KW-0456">Lyase</keyword>
<comment type="similarity">
    <text evidence="2 14">Belongs to the Nth/MutY family.</text>
</comment>
<dbReference type="GO" id="GO:0005739">
    <property type="term" value="C:mitochondrion"/>
    <property type="evidence" value="ECO:0007669"/>
    <property type="project" value="UniProtKB-SubCell"/>
</dbReference>
<comment type="catalytic activity">
    <reaction evidence="13 14">
        <text>2'-deoxyribonucleotide-(2'-deoxyribose 5'-phosphate)-2'-deoxyribonucleotide-DNA = a 3'-end 2'-deoxyribonucleotide-(2,3-dehydro-2,3-deoxyribose 5'-phosphate)-DNA + a 5'-end 5'-phospho-2'-deoxyribonucleoside-DNA + H(+)</text>
        <dbReference type="Rhea" id="RHEA:66592"/>
        <dbReference type="Rhea" id="RHEA-COMP:13180"/>
        <dbReference type="Rhea" id="RHEA-COMP:16897"/>
        <dbReference type="Rhea" id="RHEA-COMP:17067"/>
        <dbReference type="ChEBI" id="CHEBI:15378"/>
        <dbReference type="ChEBI" id="CHEBI:136412"/>
        <dbReference type="ChEBI" id="CHEBI:157695"/>
        <dbReference type="ChEBI" id="CHEBI:167181"/>
        <dbReference type="EC" id="4.2.99.18"/>
    </reaction>
</comment>
<dbReference type="EC" id="4.2.99.18" evidence="14"/>
<dbReference type="InterPro" id="IPR030841">
    <property type="entry name" value="NTH1"/>
</dbReference>
<dbReference type="PROSITE" id="PS01155">
    <property type="entry name" value="ENDONUCLEASE_III_2"/>
    <property type="match status" value="1"/>
</dbReference>
<evidence type="ECO:0000256" key="11">
    <source>
        <dbReference type="ARBA" id="ARBA00023239"/>
    </source>
</evidence>
<keyword evidence="17" id="KW-0255">Endonuclease</keyword>
<dbReference type="InterPro" id="IPR000445">
    <property type="entry name" value="HhH_motif"/>
</dbReference>
<comment type="function">
    <text evidence="14">Bifunctional DNA N-glycosylase with associated apurinic/apyrimidinic (AP) lyase function that catalyzes the first step in base excision repair (BER), the primary repair pathway for the repair of oxidative DNA damage. The DNA N-glycosylase activity releases the damaged DNA base from DNA by cleaving the N-glycosidic bond, leaving an AP site. The AP lyase activity cleaves the phosphodiester bond 3' to the AP site by a beta-elimination. Primarily recognizes and repairs oxidative base damage of pyrimidines.</text>
</comment>
<evidence type="ECO:0000256" key="4">
    <source>
        <dbReference type="ARBA" id="ARBA00022723"/>
    </source>
</evidence>
<keyword evidence="17" id="KW-0540">Nuclease</keyword>
<keyword evidence="8" id="KW-0408">Iron</keyword>
<dbReference type="AlphaFoldDB" id="A0A034V175"/>
<dbReference type="GO" id="GO:0046872">
    <property type="term" value="F:metal ion binding"/>
    <property type="evidence" value="ECO:0007669"/>
    <property type="project" value="UniProtKB-KW"/>
</dbReference>
<dbReference type="SUPFAM" id="SSF48150">
    <property type="entry name" value="DNA-glycosylase"/>
    <property type="match status" value="1"/>
</dbReference>
<evidence type="ECO:0000256" key="2">
    <source>
        <dbReference type="ARBA" id="ARBA00008343"/>
    </source>
</evidence>
<evidence type="ECO:0000256" key="7">
    <source>
        <dbReference type="ARBA" id="ARBA00022946"/>
    </source>
</evidence>
<proteinExistence type="inferred from homology"/>
<feature type="region of interest" description="Disordered" evidence="15">
    <location>
        <begin position="36"/>
        <end position="76"/>
    </location>
</feature>
<dbReference type="PANTHER" id="PTHR43286">
    <property type="entry name" value="ENDONUCLEASE III-LIKE PROTEIN 1"/>
    <property type="match status" value="1"/>
</dbReference>
<keyword evidence="5 14" id="KW-0227">DNA damage</keyword>
<feature type="region of interest" description="Disordered" evidence="15">
    <location>
        <begin position="342"/>
        <end position="362"/>
    </location>
</feature>
<dbReference type="HAMAP" id="MF_03183">
    <property type="entry name" value="Endonuclease_III_Nth"/>
    <property type="match status" value="1"/>
</dbReference>
<dbReference type="GO" id="GO:0140078">
    <property type="term" value="F:class I DNA-(apurinic or apyrimidinic site) endonuclease activity"/>
    <property type="evidence" value="ECO:0007669"/>
    <property type="project" value="UniProtKB-EC"/>
</dbReference>
<keyword evidence="4" id="KW-0479">Metal-binding</keyword>
<evidence type="ECO:0000256" key="10">
    <source>
        <dbReference type="ARBA" id="ARBA00023204"/>
    </source>
</evidence>
<keyword evidence="9" id="KW-0411">Iron-sulfur</keyword>
<dbReference type="FunFam" id="1.10.1670.10:FF:000003">
    <property type="entry name" value="Endonuclease III homolog"/>
    <property type="match status" value="1"/>
</dbReference>
<dbReference type="SMART" id="SM00525">
    <property type="entry name" value="FES"/>
    <property type="match status" value="1"/>
</dbReference>
<evidence type="ECO:0000256" key="3">
    <source>
        <dbReference type="ARBA" id="ARBA00022485"/>
    </source>
</evidence>
<evidence type="ECO:0000256" key="6">
    <source>
        <dbReference type="ARBA" id="ARBA00022801"/>
    </source>
</evidence>
<evidence type="ECO:0000259" key="16">
    <source>
        <dbReference type="SMART" id="SM00478"/>
    </source>
</evidence>
<sequence length="362" mass="40679">MSAKSVTTKALAKKLSEKRRVVQAVKVQDIEDAVKSPYFSPVQTRHQRKNNKSQLKGSEALIKSEKPTSTSANSKPIKVNAFTNNIELQSVKIKENVSESKEANAKTESQDKWEPQNWRLILENIRAMRADATAPVDTMGCHKCSDNEADEKTQRFQKLVALMLSSQTKDEITYEAMQRLKSSGLTPQAIIEIETGKLEELLKPVSFYKNKAKYLQLASTMLVDKYDSDIPSTSKELQTLPGVGPKMAHICMATAWNQVTGIGVDVHVHRIANRLKWLPKPTKEPEQTREGLESWLPRDMWQDVNHLLVGFGQTVCKALRPQCSECLNREICPSSTYKSTTKKKIKSESANIAPKISKLENP</sequence>
<keyword evidence="12 14" id="KW-0326">Glycosidase</keyword>
<evidence type="ECO:0000256" key="14">
    <source>
        <dbReference type="HAMAP-Rule" id="MF_03183"/>
    </source>
</evidence>
<keyword evidence="14" id="KW-0496">Mitochondrion</keyword>
<dbReference type="EC" id="3.2.2.-" evidence="14"/>